<dbReference type="RefSeq" id="WP_099153473.1">
    <property type="nucleotide sequence ID" value="NZ_PDUD01000034.1"/>
</dbReference>
<dbReference type="PANTHER" id="PTHR18964:SF146">
    <property type="entry name" value="POLYPHOSPHATE GLUCOKINASE"/>
    <property type="match status" value="1"/>
</dbReference>
<dbReference type="Gene3D" id="3.30.420.40">
    <property type="match status" value="2"/>
</dbReference>
<accession>A0A2D0N3B7</accession>
<keyword evidence="1" id="KW-0808">Transferase</keyword>
<dbReference type="InterPro" id="IPR043129">
    <property type="entry name" value="ATPase_NBD"/>
</dbReference>
<name>A0A2D0N3B7_FLAN2</name>
<dbReference type="CDD" id="cd24058">
    <property type="entry name" value="ASKHA_NBD_ROK_PPGK"/>
    <property type="match status" value="1"/>
</dbReference>
<sequence>MGKNKYVLGIDVGGSGIKGAPVDIKKGKLLSERLRIDTPQPATPKAVAKTFAELVKMHDWNGPIGCGFPAIVRHGVAHSAANIDKKWIGTDVEKLFSKASGCPVKVMNDADAAGLAAVRYGAGKKVDGTVLMLTIGTGIGSALFIDGKLVPNTEFGHLFFKGMIAEHYAANSVRKNLELSWEEWGKRFNEYLLHIDRILSPDMVILSGGASKRFDEYRHTITSETKIIPSAMLNNAGTVGAAIYAWENL</sequence>
<dbReference type="GO" id="GO:0016301">
    <property type="term" value="F:kinase activity"/>
    <property type="evidence" value="ECO:0007669"/>
    <property type="project" value="UniProtKB-KW"/>
</dbReference>
<dbReference type="Pfam" id="PF00480">
    <property type="entry name" value="ROK"/>
    <property type="match status" value="1"/>
</dbReference>
<evidence type="ECO:0000313" key="2">
    <source>
        <dbReference type="Proteomes" id="UP000223913"/>
    </source>
</evidence>
<organism evidence="1 2">
    <name type="scientific">Flavilitoribacter nigricans (strain ATCC 23147 / DSM 23189 / NBRC 102662 / NCIMB 1420 / SS-2)</name>
    <name type="common">Lewinella nigricans</name>
    <dbReference type="NCBI Taxonomy" id="1122177"/>
    <lineage>
        <taxon>Bacteria</taxon>
        <taxon>Pseudomonadati</taxon>
        <taxon>Bacteroidota</taxon>
        <taxon>Saprospiria</taxon>
        <taxon>Saprospirales</taxon>
        <taxon>Lewinellaceae</taxon>
        <taxon>Flavilitoribacter</taxon>
    </lineage>
</organism>
<evidence type="ECO:0000313" key="1">
    <source>
        <dbReference type="EMBL" id="PHN03032.1"/>
    </source>
</evidence>
<dbReference type="OrthoDB" id="9810372at2"/>
<gene>
    <name evidence="1" type="ORF">CRP01_28520</name>
</gene>
<keyword evidence="2" id="KW-1185">Reference proteome</keyword>
<dbReference type="AlphaFoldDB" id="A0A2D0N3B7"/>
<dbReference type="InterPro" id="IPR000600">
    <property type="entry name" value="ROK"/>
</dbReference>
<keyword evidence="1" id="KW-0418">Kinase</keyword>
<comment type="caution">
    <text evidence="1">The sequence shown here is derived from an EMBL/GenBank/DDBJ whole genome shotgun (WGS) entry which is preliminary data.</text>
</comment>
<dbReference type="NCBIfam" id="NF045942">
    <property type="entry name" value="PolPhglucPhase"/>
    <property type="match status" value="1"/>
</dbReference>
<dbReference type="Proteomes" id="UP000223913">
    <property type="component" value="Unassembled WGS sequence"/>
</dbReference>
<reference evidence="1 2" key="1">
    <citation type="submission" date="2017-10" db="EMBL/GenBank/DDBJ databases">
        <title>The draft genome sequence of Lewinella nigricans NBRC 102662.</title>
        <authorList>
            <person name="Wang K."/>
        </authorList>
    </citation>
    <scope>NUCLEOTIDE SEQUENCE [LARGE SCALE GENOMIC DNA]</scope>
    <source>
        <strain evidence="1 2">NBRC 102662</strain>
    </source>
</reference>
<protein>
    <submittedName>
        <fullName evidence="1">Polyphosphate glucokinase</fullName>
    </submittedName>
</protein>
<dbReference type="EMBL" id="PDUD01000034">
    <property type="protein sequence ID" value="PHN03032.1"/>
    <property type="molecule type" value="Genomic_DNA"/>
</dbReference>
<dbReference type="SUPFAM" id="SSF53067">
    <property type="entry name" value="Actin-like ATPase domain"/>
    <property type="match status" value="1"/>
</dbReference>
<dbReference type="PANTHER" id="PTHR18964">
    <property type="entry name" value="ROK (REPRESSOR, ORF, KINASE) FAMILY"/>
    <property type="match status" value="1"/>
</dbReference>
<proteinExistence type="predicted"/>